<dbReference type="CDD" id="cd05286">
    <property type="entry name" value="QOR2"/>
    <property type="match status" value="1"/>
</dbReference>
<dbReference type="InterPro" id="IPR011032">
    <property type="entry name" value="GroES-like_sf"/>
</dbReference>
<dbReference type="AlphaFoldDB" id="G8C0F3"/>
<dbReference type="PANTHER" id="PTHR48106:SF13">
    <property type="entry name" value="QUINONE OXIDOREDUCTASE-RELATED"/>
    <property type="match status" value="1"/>
</dbReference>
<dbReference type="InterPro" id="IPR013154">
    <property type="entry name" value="ADH-like_N"/>
</dbReference>
<dbReference type="KEGG" id="tpf:TPHA_0M00930"/>
<keyword evidence="2" id="KW-0560">Oxidoreductase</keyword>
<dbReference type="GO" id="GO:0034599">
    <property type="term" value="P:cellular response to oxidative stress"/>
    <property type="evidence" value="ECO:0007669"/>
    <property type="project" value="EnsemblFungi"/>
</dbReference>
<accession>G8C0F3</accession>
<evidence type="ECO:0000256" key="3">
    <source>
        <dbReference type="ARBA" id="ARBA00043088"/>
    </source>
</evidence>
<keyword evidence="1" id="KW-0521">NADP</keyword>
<evidence type="ECO:0000256" key="1">
    <source>
        <dbReference type="ARBA" id="ARBA00022857"/>
    </source>
</evidence>
<dbReference type="EMBL" id="HE612868">
    <property type="protein sequence ID" value="CCE65668.1"/>
    <property type="molecule type" value="Genomic_DNA"/>
</dbReference>
<evidence type="ECO:0000259" key="5">
    <source>
        <dbReference type="SMART" id="SM00829"/>
    </source>
</evidence>
<evidence type="ECO:0000313" key="7">
    <source>
        <dbReference type="Proteomes" id="UP000005666"/>
    </source>
</evidence>
<dbReference type="GO" id="GO:0032440">
    <property type="term" value="F:2-alkenal reductase [NAD(P)H] activity"/>
    <property type="evidence" value="ECO:0007669"/>
    <property type="project" value="EnsemblFungi"/>
</dbReference>
<dbReference type="OMA" id="KGMTAHY"/>
<dbReference type="RefSeq" id="XP_003688102.1">
    <property type="nucleotide sequence ID" value="XM_003688054.1"/>
</dbReference>
<dbReference type="GO" id="GO:0003960">
    <property type="term" value="F:quinone reductase (NADPH) activity"/>
    <property type="evidence" value="ECO:0007669"/>
    <property type="project" value="EnsemblFungi"/>
</dbReference>
<proteinExistence type="predicted"/>
<evidence type="ECO:0000256" key="2">
    <source>
        <dbReference type="ARBA" id="ARBA00023002"/>
    </source>
</evidence>
<feature type="domain" description="Enoyl reductase (ER)" evidence="5">
    <location>
        <begin position="20"/>
        <end position="339"/>
    </location>
</feature>
<reference evidence="6 7" key="1">
    <citation type="journal article" date="2011" name="Proc. Natl. Acad. Sci. U.S.A.">
        <title>Evolutionary erosion of yeast sex chromosomes by mating-type switching accidents.</title>
        <authorList>
            <person name="Gordon J.L."/>
            <person name="Armisen D."/>
            <person name="Proux-Wera E."/>
            <person name="Oheigeartaigh S.S."/>
            <person name="Byrne K.P."/>
            <person name="Wolfe K.H."/>
        </authorList>
    </citation>
    <scope>NUCLEOTIDE SEQUENCE [LARGE SCALE GENOMIC DNA]</scope>
    <source>
        <strain evidence="7">ATCC 24235 / CBS 4417 / NBRC 1672 / NRRL Y-8282 / UCD 70-5</strain>
    </source>
</reference>
<dbReference type="Gene3D" id="3.40.50.720">
    <property type="entry name" value="NAD(P)-binding Rossmann-like Domain"/>
    <property type="match status" value="1"/>
</dbReference>
<dbReference type="OrthoDB" id="48317at2759"/>
<dbReference type="Pfam" id="PF00107">
    <property type="entry name" value="ADH_zinc_N"/>
    <property type="match status" value="1"/>
</dbReference>
<protein>
    <recommendedName>
        <fullName evidence="4">Probable quinone oxidoreductase</fullName>
    </recommendedName>
    <alternativeName>
        <fullName evidence="3">NADPH:quinone reductase</fullName>
    </alternativeName>
</protein>
<dbReference type="InterPro" id="IPR047618">
    <property type="entry name" value="QOR-like"/>
</dbReference>
<dbReference type="Pfam" id="PF08240">
    <property type="entry name" value="ADH_N"/>
    <property type="match status" value="1"/>
</dbReference>
<dbReference type="HOGENOM" id="CLU_026673_3_1_1"/>
<dbReference type="Gene3D" id="3.90.180.10">
    <property type="entry name" value="Medium-chain alcohol dehydrogenases, catalytic domain"/>
    <property type="match status" value="1"/>
</dbReference>
<evidence type="ECO:0000313" key="6">
    <source>
        <dbReference type="EMBL" id="CCE65668.1"/>
    </source>
</evidence>
<dbReference type="eggNOG" id="KOG1197">
    <property type="taxonomic scope" value="Eukaryota"/>
</dbReference>
<sequence length="343" mass="38413">MSVELPKTQEVVLIDDISEGYDTIKYVTDYPVPDDIKDDEILVKNKYSGVNFIEAYFRKGIYPCEHPYILGREAVGTVVYVGRRMAHDYKVGDSVAYIGNSSMAQFTKVSAKSPIINMSKFYIEEELTDELFQKYCASLINVLTVMTFIRESYKVKKNDNILVYAAAGGVGLIFDQLITKIGATVIAVASSDDKLQLAKLHGAKHLINSSTDDIVEKVNEYTNGKGVEAVFDSIGKDTFETSMKVLRLKGTFVSFGNASGPVAPFPLSRLSPKVLKLVRPQLYGYLQEKESWDYYSKEFIRVMDSGELKINISKVYQLGDYKKAAMDLESRKTTGKLILKVPQ</sequence>
<dbReference type="InterPro" id="IPR013149">
    <property type="entry name" value="ADH-like_C"/>
</dbReference>
<dbReference type="SUPFAM" id="SSF51735">
    <property type="entry name" value="NAD(P)-binding Rossmann-fold domains"/>
    <property type="match status" value="1"/>
</dbReference>
<dbReference type="GeneID" id="11532005"/>
<dbReference type="PANTHER" id="PTHR48106">
    <property type="entry name" value="QUINONE OXIDOREDUCTASE PIG3-RELATED"/>
    <property type="match status" value="1"/>
</dbReference>
<dbReference type="STRING" id="1071381.G8C0F3"/>
<dbReference type="FunFam" id="3.40.50.720:FF:000053">
    <property type="entry name" value="Quinone oxidoreductase 1"/>
    <property type="match status" value="1"/>
</dbReference>
<organism evidence="6 7">
    <name type="scientific">Tetrapisispora phaffii (strain ATCC 24235 / CBS 4417 / NBRC 1672 / NRRL Y-8282 / UCD 70-5)</name>
    <name type="common">Yeast</name>
    <name type="synonym">Fabospora phaffii</name>
    <dbReference type="NCBI Taxonomy" id="1071381"/>
    <lineage>
        <taxon>Eukaryota</taxon>
        <taxon>Fungi</taxon>
        <taxon>Dikarya</taxon>
        <taxon>Ascomycota</taxon>
        <taxon>Saccharomycotina</taxon>
        <taxon>Saccharomycetes</taxon>
        <taxon>Saccharomycetales</taxon>
        <taxon>Saccharomycetaceae</taxon>
        <taxon>Tetrapisispora</taxon>
    </lineage>
</organism>
<evidence type="ECO:0000256" key="4">
    <source>
        <dbReference type="ARBA" id="ARBA00070796"/>
    </source>
</evidence>
<dbReference type="Proteomes" id="UP000005666">
    <property type="component" value="Chromosome 13"/>
</dbReference>
<name>G8C0F3_TETPH</name>
<keyword evidence="7" id="KW-1185">Reference proteome</keyword>
<dbReference type="GO" id="GO:0005829">
    <property type="term" value="C:cytosol"/>
    <property type="evidence" value="ECO:0007669"/>
    <property type="project" value="TreeGrafter"/>
</dbReference>
<gene>
    <name evidence="6" type="primary">TPHA0M00930</name>
    <name evidence="6" type="ordered locus">TPHA_0M00930</name>
</gene>
<dbReference type="InterPro" id="IPR036291">
    <property type="entry name" value="NAD(P)-bd_dom_sf"/>
</dbReference>
<dbReference type="InterPro" id="IPR020843">
    <property type="entry name" value="ER"/>
</dbReference>
<dbReference type="GO" id="GO:0035925">
    <property type="term" value="F:mRNA 3'-UTR AU-rich region binding"/>
    <property type="evidence" value="ECO:0007669"/>
    <property type="project" value="EnsemblFungi"/>
</dbReference>
<dbReference type="SMART" id="SM00829">
    <property type="entry name" value="PKS_ER"/>
    <property type="match status" value="1"/>
</dbReference>
<dbReference type="SUPFAM" id="SSF50129">
    <property type="entry name" value="GroES-like"/>
    <property type="match status" value="1"/>
</dbReference>
<dbReference type="GO" id="GO:0070402">
    <property type="term" value="F:NADPH binding"/>
    <property type="evidence" value="ECO:0007669"/>
    <property type="project" value="TreeGrafter"/>
</dbReference>